<dbReference type="AlphaFoldDB" id="A0A9P6I6C2"/>
<dbReference type="EMBL" id="JAATWM020000020">
    <property type="protein sequence ID" value="KAF9875906.1"/>
    <property type="molecule type" value="Genomic_DNA"/>
</dbReference>
<proteinExistence type="predicted"/>
<organism evidence="3 4">
    <name type="scientific">Colletotrichum karsti</name>
    <dbReference type="NCBI Taxonomy" id="1095194"/>
    <lineage>
        <taxon>Eukaryota</taxon>
        <taxon>Fungi</taxon>
        <taxon>Dikarya</taxon>
        <taxon>Ascomycota</taxon>
        <taxon>Pezizomycotina</taxon>
        <taxon>Sordariomycetes</taxon>
        <taxon>Hypocreomycetidae</taxon>
        <taxon>Glomerellales</taxon>
        <taxon>Glomerellaceae</taxon>
        <taxon>Colletotrichum</taxon>
        <taxon>Colletotrichum boninense species complex</taxon>
    </lineage>
</organism>
<evidence type="ECO:0000259" key="2">
    <source>
        <dbReference type="Pfam" id="PF06985"/>
    </source>
</evidence>
<accession>A0A9P6I6C2</accession>
<name>A0A9P6I6C2_9PEZI</name>
<keyword evidence="4" id="KW-1185">Reference proteome</keyword>
<evidence type="ECO:0000313" key="4">
    <source>
        <dbReference type="Proteomes" id="UP000781932"/>
    </source>
</evidence>
<protein>
    <recommendedName>
        <fullName evidence="2">Heterokaryon incompatibility domain-containing protein</fullName>
    </recommendedName>
</protein>
<gene>
    <name evidence="3" type="ORF">CkaCkLH20_06838</name>
</gene>
<feature type="domain" description="Heterokaryon incompatibility" evidence="2">
    <location>
        <begin position="122"/>
        <end position="236"/>
    </location>
</feature>
<dbReference type="GeneID" id="62162629"/>
<dbReference type="Proteomes" id="UP000781932">
    <property type="component" value="Unassembled WGS sequence"/>
</dbReference>
<dbReference type="PANTHER" id="PTHR21521">
    <property type="entry name" value="AMUN, ISOFORM A"/>
    <property type="match status" value="1"/>
</dbReference>
<dbReference type="PANTHER" id="PTHR21521:SF0">
    <property type="entry name" value="AMUN, ISOFORM A"/>
    <property type="match status" value="1"/>
</dbReference>
<dbReference type="OrthoDB" id="8249012at2759"/>
<evidence type="ECO:0000256" key="1">
    <source>
        <dbReference type="SAM" id="MobiDB-lite"/>
    </source>
</evidence>
<comment type="caution">
    <text evidence="3">The sequence shown here is derived from an EMBL/GenBank/DDBJ whole genome shotgun (WGS) entry which is preliminary data.</text>
</comment>
<dbReference type="RefSeq" id="XP_038745367.1">
    <property type="nucleotide sequence ID" value="XM_038889555.1"/>
</dbReference>
<sequence>MMDLPTCVYEIAVELGAKPASLQGDKNLLRTFASLADGDFEGAAVSVYSELEAEMESRAPRFSRAGTTPEDITPAFPTDVPACFDRETQRRLKTQRLVGPLPTRIINTTTGLVEDGHGSGRYAALSYCWEQVDLTTMLGPILKLVREAGIDWLWVDARCIMQNNLEDKETEVPKMGRYYGGAALTVAVVPEMQELNKLTDIQVGEYVDEESVKAWPDWRDQLKSAKWTSRMWTFQEAALSGNLAVIGLGTSCNMDTIMWASNVRDMRRDGQKVLFSRRQGTDSVCTGSGLSNWKYYYHSGYGWPRGSQTKMELGDLWDMTAGRECKERLDRIYALLGCLTGTSSLTVDYQQDEGQLVYQLAKAGVLRSEVMVGMGAATKDGMCWAPERIDGLHPLALAHAAIGGRIIMLGRRMLHIICHDSITPSIAHIMSTKLVSPDKVSGDEFKQLLDHYEPLINSISASKGAKPGQKTLHELDLFRFVEAPAQFSQDDPKRDMEHDDVKVLVDWKLRHGKFRPTLMKLVSSNDSSTVEEIVKEGIEAYRDASDLAAALNILTKLKGIGPATASLLLAVHFPDQVLFFSDEAYYWLCNKGQKASLKYNMKEYESLNVEARKLTKRLGVSAMDVEKVAYVLFKQEGITLQTTTQDSTPKTAKMKAETPNNLTTKRKKSSEEVIEADAPFRRSKRGKAT</sequence>
<evidence type="ECO:0000313" key="3">
    <source>
        <dbReference type="EMBL" id="KAF9875906.1"/>
    </source>
</evidence>
<reference evidence="3" key="1">
    <citation type="submission" date="2020-03" db="EMBL/GenBank/DDBJ databases">
        <authorList>
            <person name="He L."/>
        </authorList>
    </citation>
    <scope>NUCLEOTIDE SEQUENCE</scope>
    <source>
        <strain evidence="3">CkLH20</strain>
    </source>
</reference>
<dbReference type="Pfam" id="PF06985">
    <property type="entry name" value="HET"/>
    <property type="match status" value="1"/>
</dbReference>
<dbReference type="InterPro" id="IPR010730">
    <property type="entry name" value="HET"/>
</dbReference>
<reference evidence="3" key="2">
    <citation type="submission" date="2020-11" db="EMBL/GenBank/DDBJ databases">
        <title>Whole genome sequencing of Colletotrichum sp.</title>
        <authorList>
            <person name="Li H."/>
        </authorList>
    </citation>
    <scope>NUCLEOTIDE SEQUENCE</scope>
    <source>
        <strain evidence="3">CkLH20</strain>
    </source>
</reference>
<feature type="region of interest" description="Disordered" evidence="1">
    <location>
        <begin position="643"/>
        <end position="689"/>
    </location>
</feature>